<dbReference type="Gene3D" id="3.40.30.10">
    <property type="entry name" value="Glutaredoxin"/>
    <property type="match status" value="1"/>
</dbReference>
<dbReference type="Pfam" id="PF00462">
    <property type="entry name" value="Glutaredoxin"/>
    <property type="match status" value="1"/>
</dbReference>
<dbReference type="PROSITE" id="PS51354">
    <property type="entry name" value="GLUTAREDOXIN_2"/>
    <property type="match status" value="1"/>
</dbReference>
<sequence length="114" mass="12952">MTNSFKDNTLLGRGIPIAVPGDDIRSSYYNDTMMNTLFKDKALASWPLVLVTRQICPLSIAARKLLDDHHIPYHYYQYDTEPFGIYFVQTSVRKAGTRRLPQVYLCGSYIGASV</sequence>
<dbReference type="SUPFAM" id="SSF52833">
    <property type="entry name" value="Thioredoxin-like"/>
    <property type="match status" value="1"/>
</dbReference>
<keyword evidence="2" id="KW-1185">Reference proteome</keyword>
<name>A0A915JEP7_ROMCU</name>
<evidence type="ECO:0000259" key="1">
    <source>
        <dbReference type="Pfam" id="PF00462"/>
    </source>
</evidence>
<reference evidence="3" key="1">
    <citation type="submission" date="2022-11" db="UniProtKB">
        <authorList>
            <consortium name="WormBaseParasite"/>
        </authorList>
    </citation>
    <scope>IDENTIFICATION</scope>
</reference>
<organism evidence="2 3">
    <name type="scientific">Romanomermis culicivorax</name>
    <name type="common">Nematode worm</name>
    <dbReference type="NCBI Taxonomy" id="13658"/>
    <lineage>
        <taxon>Eukaryota</taxon>
        <taxon>Metazoa</taxon>
        <taxon>Ecdysozoa</taxon>
        <taxon>Nematoda</taxon>
        <taxon>Enoplea</taxon>
        <taxon>Dorylaimia</taxon>
        <taxon>Mermithida</taxon>
        <taxon>Mermithoidea</taxon>
        <taxon>Mermithidae</taxon>
        <taxon>Romanomermis</taxon>
    </lineage>
</organism>
<accession>A0A915JEP7</accession>
<dbReference type="WBParaSite" id="nRc.2.0.1.t24663-RA">
    <property type="protein sequence ID" value="nRc.2.0.1.t24663-RA"/>
    <property type="gene ID" value="nRc.2.0.1.g24663"/>
</dbReference>
<protein>
    <submittedName>
        <fullName evidence="3">Glutaredoxin domain-containing protein</fullName>
    </submittedName>
</protein>
<proteinExistence type="predicted"/>
<dbReference type="InterPro" id="IPR002109">
    <property type="entry name" value="Glutaredoxin"/>
</dbReference>
<feature type="domain" description="Glutaredoxin" evidence="1">
    <location>
        <begin position="49"/>
        <end position="110"/>
    </location>
</feature>
<dbReference type="Proteomes" id="UP000887565">
    <property type="component" value="Unplaced"/>
</dbReference>
<dbReference type="InterPro" id="IPR036249">
    <property type="entry name" value="Thioredoxin-like_sf"/>
</dbReference>
<evidence type="ECO:0000313" key="2">
    <source>
        <dbReference type="Proteomes" id="UP000887565"/>
    </source>
</evidence>
<evidence type="ECO:0000313" key="3">
    <source>
        <dbReference type="WBParaSite" id="nRc.2.0.1.t24663-RA"/>
    </source>
</evidence>
<dbReference type="AlphaFoldDB" id="A0A915JEP7"/>